<feature type="signal peptide" evidence="1">
    <location>
        <begin position="1"/>
        <end position="24"/>
    </location>
</feature>
<evidence type="ECO:0000313" key="2">
    <source>
        <dbReference type="EMBL" id="KAI8577213.1"/>
    </source>
</evidence>
<dbReference type="GeneID" id="75916376"/>
<name>A0AAD5E456_UMBRA</name>
<dbReference type="EMBL" id="MU620944">
    <property type="protein sequence ID" value="KAI8577213.1"/>
    <property type="molecule type" value="Genomic_DNA"/>
</dbReference>
<feature type="chain" id="PRO_5041997755" evidence="1">
    <location>
        <begin position="25"/>
        <end position="52"/>
    </location>
</feature>
<sequence>MQVHVVMLSLISLSCPIILLTSLACRSCPDLMSLRTKHQTFQYADAITVALL</sequence>
<reference evidence="2" key="1">
    <citation type="submission" date="2021-06" db="EMBL/GenBank/DDBJ databases">
        <authorList>
            <consortium name="DOE Joint Genome Institute"/>
            <person name="Mondo S.J."/>
            <person name="Amses K.R."/>
            <person name="Simmons D.R."/>
            <person name="Longcore J.E."/>
            <person name="Seto K."/>
            <person name="Alves G.H."/>
            <person name="Bonds A.E."/>
            <person name="Quandt C.A."/>
            <person name="Davis W.J."/>
            <person name="Chang Y."/>
            <person name="Letcher P.M."/>
            <person name="Powell M.J."/>
            <person name="Kuo A."/>
            <person name="Labutti K."/>
            <person name="Pangilinan J."/>
            <person name="Andreopoulos W."/>
            <person name="Tritt A."/>
            <person name="Riley R."/>
            <person name="Hundley H."/>
            <person name="Johnson J."/>
            <person name="Lipzen A."/>
            <person name="Barry K."/>
            <person name="Berbee M.L."/>
            <person name="Buchler N.E."/>
            <person name="Grigoriev I.V."/>
            <person name="Spatafora J.W."/>
            <person name="Stajich J.E."/>
            <person name="James T.Y."/>
        </authorList>
    </citation>
    <scope>NUCLEOTIDE SEQUENCE</scope>
    <source>
        <strain evidence="2">AG</strain>
    </source>
</reference>
<protein>
    <submittedName>
        <fullName evidence="2">Uncharacterized protein</fullName>
    </submittedName>
</protein>
<comment type="caution">
    <text evidence="2">The sequence shown here is derived from an EMBL/GenBank/DDBJ whole genome shotgun (WGS) entry which is preliminary data.</text>
</comment>
<organism evidence="2 3">
    <name type="scientific">Umbelopsis ramanniana AG</name>
    <dbReference type="NCBI Taxonomy" id="1314678"/>
    <lineage>
        <taxon>Eukaryota</taxon>
        <taxon>Fungi</taxon>
        <taxon>Fungi incertae sedis</taxon>
        <taxon>Mucoromycota</taxon>
        <taxon>Mucoromycotina</taxon>
        <taxon>Umbelopsidomycetes</taxon>
        <taxon>Umbelopsidales</taxon>
        <taxon>Umbelopsidaceae</taxon>
        <taxon>Umbelopsis</taxon>
    </lineage>
</organism>
<accession>A0AAD5E456</accession>
<proteinExistence type="predicted"/>
<keyword evidence="1" id="KW-0732">Signal</keyword>
<reference evidence="2" key="2">
    <citation type="journal article" date="2022" name="Proc. Natl. Acad. Sci. U.S.A.">
        <title>Diploid-dominant life cycles characterize the early evolution of Fungi.</title>
        <authorList>
            <person name="Amses K.R."/>
            <person name="Simmons D.R."/>
            <person name="Longcore J.E."/>
            <person name="Mondo S.J."/>
            <person name="Seto K."/>
            <person name="Jeronimo G.H."/>
            <person name="Bonds A.E."/>
            <person name="Quandt C.A."/>
            <person name="Davis W.J."/>
            <person name="Chang Y."/>
            <person name="Federici B.A."/>
            <person name="Kuo A."/>
            <person name="LaButti K."/>
            <person name="Pangilinan J."/>
            <person name="Andreopoulos W."/>
            <person name="Tritt A."/>
            <person name="Riley R."/>
            <person name="Hundley H."/>
            <person name="Johnson J."/>
            <person name="Lipzen A."/>
            <person name="Barry K."/>
            <person name="Lang B.F."/>
            <person name="Cuomo C.A."/>
            <person name="Buchler N.E."/>
            <person name="Grigoriev I.V."/>
            <person name="Spatafora J.W."/>
            <person name="Stajich J.E."/>
            <person name="James T.Y."/>
        </authorList>
    </citation>
    <scope>NUCLEOTIDE SEQUENCE</scope>
    <source>
        <strain evidence="2">AG</strain>
    </source>
</reference>
<dbReference type="RefSeq" id="XP_051442217.1">
    <property type="nucleotide sequence ID" value="XM_051591033.1"/>
</dbReference>
<gene>
    <name evidence="2" type="ORF">K450DRAFT_253433</name>
</gene>
<dbReference type="Proteomes" id="UP001206595">
    <property type="component" value="Unassembled WGS sequence"/>
</dbReference>
<dbReference type="AlphaFoldDB" id="A0AAD5E456"/>
<keyword evidence="3" id="KW-1185">Reference proteome</keyword>
<evidence type="ECO:0000313" key="3">
    <source>
        <dbReference type="Proteomes" id="UP001206595"/>
    </source>
</evidence>
<evidence type="ECO:0000256" key="1">
    <source>
        <dbReference type="SAM" id="SignalP"/>
    </source>
</evidence>